<gene>
    <name evidence="2" type="ORF">GKE01_14285</name>
</gene>
<sequence>MERISVTDFGPIQHAEIEIKPFCILIGHTSSGKSTVAKLLDLFNSQEFYFIEPKDNLVPFISLLKKYDIDFDFKEHTCIVYKKGEYTWTISKKGIETDYPFTDIANEWYHGNVLFTKSHRPFRARIIKLLNLLNEDIRLPELQNFEHIEQFPDEKIRDNQYIQFYSRLMHTYVYNEIPSVYIPAERILMSVLSKAIFSFYEKGINIPDCLKIFANKYSLVKTIRNSTK</sequence>
<accession>A0A6G1ZFC6</accession>
<dbReference type="SUPFAM" id="SSF52540">
    <property type="entry name" value="P-loop containing nucleoside triphosphate hydrolases"/>
    <property type="match status" value="1"/>
</dbReference>
<protein>
    <submittedName>
        <fullName evidence="2">AAA family ATPase</fullName>
    </submittedName>
</protein>
<dbReference type="InterPro" id="IPR041685">
    <property type="entry name" value="AAA_GajA/Old/RecF-like"/>
</dbReference>
<comment type="caution">
    <text evidence="2">The sequence shown here is derived from an EMBL/GenBank/DDBJ whole genome shotgun (WGS) entry which is preliminary data.</text>
</comment>
<proteinExistence type="predicted"/>
<name>A0A6G1ZFC6_9BACT</name>
<evidence type="ECO:0000313" key="2">
    <source>
        <dbReference type="EMBL" id="MRY12629.1"/>
    </source>
</evidence>
<evidence type="ECO:0000259" key="1">
    <source>
        <dbReference type="Pfam" id="PF13175"/>
    </source>
</evidence>
<dbReference type="EMBL" id="WKLP01000020">
    <property type="protein sequence ID" value="MRY12629.1"/>
    <property type="molecule type" value="Genomic_DNA"/>
</dbReference>
<organism evidence="2">
    <name type="scientific">Parabacteroides goldsteinii</name>
    <dbReference type="NCBI Taxonomy" id="328812"/>
    <lineage>
        <taxon>Bacteria</taxon>
        <taxon>Pseudomonadati</taxon>
        <taxon>Bacteroidota</taxon>
        <taxon>Bacteroidia</taxon>
        <taxon>Bacteroidales</taxon>
        <taxon>Tannerellaceae</taxon>
        <taxon>Parabacteroides</taxon>
    </lineage>
</organism>
<dbReference type="Pfam" id="PF13175">
    <property type="entry name" value="AAA_15"/>
    <property type="match status" value="1"/>
</dbReference>
<dbReference type="RefSeq" id="WP_154278285.1">
    <property type="nucleotide sequence ID" value="NZ_WKLJ01000017.1"/>
</dbReference>
<feature type="domain" description="Endonuclease GajA/Old nuclease/RecF-like AAA" evidence="1">
    <location>
        <begin position="2"/>
        <end position="109"/>
    </location>
</feature>
<dbReference type="AlphaFoldDB" id="A0A6G1ZFC6"/>
<reference evidence="2" key="1">
    <citation type="journal article" date="2019" name="Nat. Med.">
        <title>A library of human gut bacterial isolates paired with longitudinal multiomics data enables mechanistic microbiome research.</title>
        <authorList>
            <person name="Poyet M."/>
            <person name="Groussin M."/>
            <person name="Gibbons S.M."/>
            <person name="Avila-Pacheco J."/>
            <person name="Jiang X."/>
            <person name="Kearney S.M."/>
            <person name="Perrotta A.R."/>
            <person name="Berdy B."/>
            <person name="Zhao S."/>
            <person name="Lieberman T.D."/>
            <person name="Swanson P.K."/>
            <person name="Smith M."/>
            <person name="Roesemann S."/>
            <person name="Alexander J.E."/>
            <person name="Rich S.A."/>
            <person name="Livny J."/>
            <person name="Vlamakis H."/>
            <person name="Clish C."/>
            <person name="Bullock K."/>
            <person name="Deik A."/>
            <person name="Scott J."/>
            <person name="Pierce K.A."/>
            <person name="Xavier R.J."/>
            <person name="Alm E.J."/>
        </authorList>
    </citation>
    <scope>NUCLEOTIDE SEQUENCE</scope>
    <source>
        <strain evidence="2">BIOML-A4</strain>
    </source>
</reference>
<dbReference type="InterPro" id="IPR027417">
    <property type="entry name" value="P-loop_NTPase"/>
</dbReference>